<dbReference type="EMBL" id="JALHBS010000062">
    <property type="protein sequence ID" value="MCP3055663.1"/>
    <property type="molecule type" value="Genomic_DNA"/>
</dbReference>
<evidence type="ECO:0000313" key="3">
    <source>
        <dbReference type="Proteomes" id="UP001155220"/>
    </source>
</evidence>
<organism evidence="2 3">
    <name type="scientific">Aurantimonas marianensis</name>
    <dbReference type="NCBI Taxonomy" id="2920428"/>
    <lineage>
        <taxon>Bacteria</taxon>
        <taxon>Pseudomonadati</taxon>
        <taxon>Pseudomonadota</taxon>
        <taxon>Alphaproteobacteria</taxon>
        <taxon>Hyphomicrobiales</taxon>
        <taxon>Aurantimonadaceae</taxon>
        <taxon>Aurantimonas</taxon>
    </lineage>
</organism>
<accession>A0A9X2H8F5</accession>
<keyword evidence="1" id="KW-0472">Membrane</keyword>
<dbReference type="RefSeq" id="WP_253964509.1">
    <property type="nucleotide sequence ID" value="NZ_JALHBS010000062.1"/>
</dbReference>
<comment type="caution">
    <text evidence="2">The sequence shown here is derived from an EMBL/GenBank/DDBJ whole genome shotgun (WGS) entry which is preliminary data.</text>
</comment>
<sequence>MTFIERLMSVVAFALLVVFLSVLIAYVPRFDLGAVLLVTILLCGYDLFLHKVPPHNE</sequence>
<reference evidence="2" key="1">
    <citation type="submission" date="2022-03" db="EMBL/GenBank/DDBJ databases">
        <title>Aurantimonas Liuensis sp. Nov., isolated from the hadal seawater of the Mariana Trench.</title>
        <authorList>
            <person name="Liu R."/>
        </authorList>
    </citation>
    <scope>NUCLEOTIDE SEQUENCE</scope>
    <source>
        <strain evidence="2">LRZ36</strain>
    </source>
</reference>
<evidence type="ECO:0000256" key="1">
    <source>
        <dbReference type="SAM" id="Phobius"/>
    </source>
</evidence>
<keyword evidence="1" id="KW-0812">Transmembrane</keyword>
<feature type="transmembrane region" description="Helical" evidence="1">
    <location>
        <begin position="7"/>
        <end position="26"/>
    </location>
</feature>
<keyword evidence="1" id="KW-1133">Transmembrane helix</keyword>
<dbReference type="AlphaFoldDB" id="A0A9X2H8F5"/>
<dbReference type="Proteomes" id="UP001155220">
    <property type="component" value="Unassembled WGS sequence"/>
</dbReference>
<name>A0A9X2H8F5_9HYPH</name>
<feature type="transmembrane region" description="Helical" evidence="1">
    <location>
        <begin position="32"/>
        <end position="49"/>
    </location>
</feature>
<evidence type="ECO:0000313" key="2">
    <source>
        <dbReference type="EMBL" id="MCP3055663.1"/>
    </source>
</evidence>
<proteinExistence type="predicted"/>
<keyword evidence="3" id="KW-1185">Reference proteome</keyword>
<gene>
    <name evidence="2" type="ORF">MJ956_10985</name>
</gene>
<protein>
    <submittedName>
        <fullName evidence="2">Uncharacterized protein</fullName>
    </submittedName>
</protein>